<evidence type="ECO:0000313" key="1">
    <source>
        <dbReference type="EMBL" id="SFJ69749.1"/>
    </source>
</evidence>
<sequence>MTEQLTQIPITIDAEYADDAAAAGTYRLYWYGKGMKKTREEARAFAASRGEGHQLADLPSDVWRTSAATYLDGPAWIYSWKGDSYGGGNVVLHPNGSIGTLEDGAQPLPFLISYVG</sequence>
<name>A0A1I3TH36_9ACTN</name>
<accession>A0A1I3TH36</accession>
<organism evidence="1 2">
    <name type="scientific">Streptosporangium canum</name>
    <dbReference type="NCBI Taxonomy" id="324952"/>
    <lineage>
        <taxon>Bacteria</taxon>
        <taxon>Bacillati</taxon>
        <taxon>Actinomycetota</taxon>
        <taxon>Actinomycetes</taxon>
        <taxon>Streptosporangiales</taxon>
        <taxon>Streptosporangiaceae</taxon>
        <taxon>Streptosporangium</taxon>
    </lineage>
</organism>
<protein>
    <submittedName>
        <fullName evidence="1">Uncharacterized protein</fullName>
    </submittedName>
</protein>
<keyword evidence="2" id="KW-1185">Reference proteome</keyword>
<dbReference type="RefSeq" id="WP_093888171.1">
    <property type="nucleotide sequence ID" value="NZ_FOQY01000011.1"/>
</dbReference>
<dbReference type="Proteomes" id="UP000199111">
    <property type="component" value="Unassembled WGS sequence"/>
</dbReference>
<dbReference type="AlphaFoldDB" id="A0A1I3TH36"/>
<gene>
    <name evidence="1" type="ORF">SAMN05216275_111109</name>
</gene>
<dbReference type="GeneID" id="96299395"/>
<evidence type="ECO:0000313" key="2">
    <source>
        <dbReference type="Proteomes" id="UP000199111"/>
    </source>
</evidence>
<dbReference type="EMBL" id="FOQY01000011">
    <property type="protein sequence ID" value="SFJ69749.1"/>
    <property type="molecule type" value="Genomic_DNA"/>
</dbReference>
<proteinExistence type="predicted"/>
<reference evidence="2" key="1">
    <citation type="submission" date="2016-10" db="EMBL/GenBank/DDBJ databases">
        <authorList>
            <person name="Varghese N."/>
            <person name="Submissions S."/>
        </authorList>
    </citation>
    <scope>NUCLEOTIDE SEQUENCE [LARGE SCALE GENOMIC DNA]</scope>
    <source>
        <strain evidence="2">CGMCC 4.2126</strain>
    </source>
</reference>